<reference evidence="6" key="1">
    <citation type="journal article" date="2019" name="Int. J. Syst. Evol. Microbiol.">
        <title>The Global Catalogue of Microorganisms (GCM) 10K type strain sequencing project: providing services to taxonomists for standard genome sequencing and annotation.</title>
        <authorList>
            <consortium name="The Broad Institute Genomics Platform"/>
            <consortium name="The Broad Institute Genome Sequencing Center for Infectious Disease"/>
            <person name="Wu L."/>
            <person name="Ma J."/>
        </authorList>
    </citation>
    <scope>NUCLEOTIDE SEQUENCE [LARGE SCALE GENOMIC DNA]</scope>
    <source>
        <strain evidence="6">CCUG 53270</strain>
    </source>
</reference>
<evidence type="ECO:0000256" key="2">
    <source>
        <dbReference type="ARBA" id="ARBA00023043"/>
    </source>
</evidence>
<sequence length="443" mass="49335">MNNFAELQQAMARDLNSLYQASGLFQTLFRLQGVTLNQNNYNQIIQGFSSTRHLSKDRTEVLVQTIFHYLNIKVDQPEPIAAGTAAQKKEQPEQEAAAPEEPIHPITINKESYKALQEAIMNGDLHTVKTHMVSGAKIEHKYRGGFTPLLAAAKHHSWDIVEYLIARGADVNAVNNDNFTLLAEVIREKQSHIFETLMTKTLYSNTMELGMSSCVLNQADSFYVEQLLAKGATLRQALIDFLLKGSNTKLVEYMFKYQLLDRSGLNQSLAEACSKYGKDLALVKKLVQQGADVRCKTKNERNLIIATVYSTGYDVFEYDDESLETDIDDQQIAIIHYLTEQGVDINEPDVVGRTALHYAVGMNHLALASFLLRKGADPQVADLLGKTALDYADEKGYQEVANVLTGAAGQRSSQSVAREQEPSSFPPDIAGRRKLKLNLDGQD</sequence>
<gene>
    <name evidence="5" type="ORF">ACFQ4B_11220</name>
</gene>
<evidence type="ECO:0000256" key="1">
    <source>
        <dbReference type="ARBA" id="ARBA00022737"/>
    </source>
</evidence>
<dbReference type="Gene3D" id="1.25.40.20">
    <property type="entry name" value="Ankyrin repeat-containing domain"/>
    <property type="match status" value="2"/>
</dbReference>
<comment type="caution">
    <text evidence="5">The sequence shown here is derived from an EMBL/GenBank/DDBJ whole genome shotgun (WGS) entry which is preliminary data.</text>
</comment>
<feature type="region of interest" description="Disordered" evidence="4">
    <location>
        <begin position="408"/>
        <end position="443"/>
    </location>
</feature>
<dbReference type="InterPro" id="IPR002110">
    <property type="entry name" value="Ankyrin_rpt"/>
</dbReference>
<dbReference type="Pfam" id="PF12796">
    <property type="entry name" value="Ank_2"/>
    <property type="match status" value="2"/>
</dbReference>
<evidence type="ECO:0000256" key="3">
    <source>
        <dbReference type="PROSITE-ProRule" id="PRU00023"/>
    </source>
</evidence>
<feature type="repeat" description="ANK" evidence="3">
    <location>
        <begin position="351"/>
        <end position="383"/>
    </location>
</feature>
<feature type="repeat" description="ANK" evidence="3">
    <location>
        <begin position="144"/>
        <end position="176"/>
    </location>
</feature>
<dbReference type="PROSITE" id="PS50297">
    <property type="entry name" value="ANK_REP_REGION"/>
    <property type="match status" value="2"/>
</dbReference>
<name>A0ABW3UKB7_9BACL</name>
<dbReference type="PANTHER" id="PTHR24171:SF9">
    <property type="entry name" value="ANKYRIN REPEAT DOMAIN-CONTAINING PROTEIN 39"/>
    <property type="match status" value="1"/>
</dbReference>
<accession>A0ABW3UKB7</accession>
<proteinExistence type="predicted"/>
<dbReference type="SUPFAM" id="SSF48403">
    <property type="entry name" value="Ankyrin repeat"/>
    <property type="match status" value="1"/>
</dbReference>
<dbReference type="PROSITE" id="PS50088">
    <property type="entry name" value="ANK_REPEAT"/>
    <property type="match status" value="2"/>
</dbReference>
<organism evidence="5 6">
    <name type="scientific">Paenibacillus vulneris</name>
    <dbReference type="NCBI Taxonomy" id="1133364"/>
    <lineage>
        <taxon>Bacteria</taxon>
        <taxon>Bacillati</taxon>
        <taxon>Bacillota</taxon>
        <taxon>Bacilli</taxon>
        <taxon>Bacillales</taxon>
        <taxon>Paenibacillaceae</taxon>
        <taxon>Paenibacillus</taxon>
    </lineage>
</organism>
<dbReference type="Proteomes" id="UP001597180">
    <property type="component" value="Unassembled WGS sequence"/>
</dbReference>
<dbReference type="RefSeq" id="WP_345587267.1">
    <property type="nucleotide sequence ID" value="NZ_BAABJG010000006.1"/>
</dbReference>
<keyword evidence="2 3" id="KW-0040">ANK repeat</keyword>
<feature type="region of interest" description="Disordered" evidence="4">
    <location>
        <begin position="83"/>
        <end position="104"/>
    </location>
</feature>
<evidence type="ECO:0000256" key="4">
    <source>
        <dbReference type="SAM" id="MobiDB-lite"/>
    </source>
</evidence>
<dbReference type="InterPro" id="IPR036770">
    <property type="entry name" value="Ankyrin_rpt-contain_sf"/>
</dbReference>
<evidence type="ECO:0000313" key="5">
    <source>
        <dbReference type="EMBL" id="MFD1220694.1"/>
    </source>
</evidence>
<keyword evidence="6" id="KW-1185">Reference proteome</keyword>
<dbReference type="EMBL" id="JBHTLU010000013">
    <property type="protein sequence ID" value="MFD1220694.1"/>
    <property type="molecule type" value="Genomic_DNA"/>
</dbReference>
<dbReference type="PANTHER" id="PTHR24171">
    <property type="entry name" value="ANKYRIN REPEAT DOMAIN-CONTAINING PROTEIN 39-RELATED"/>
    <property type="match status" value="1"/>
</dbReference>
<keyword evidence="1" id="KW-0677">Repeat</keyword>
<dbReference type="SMART" id="SM00248">
    <property type="entry name" value="ANK"/>
    <property type="match status" value="5"/>
</dbReference>
<evidence type="ECO:0000313" key="6">
    <source>
        <dbReference type="Proteomes" id="UP001597180"/>
    </source>
</evidence>
<protein>
    <submittedName>
        <fullName evidence="5">Ankyrin repeat domain-containing protein</fullName>
    </submittedName>
</protein>